<keyword evidence="2" id="KW-0436">Ligase</keyword>
<evidence type="ECO:0000256" key="5">
    <source>
        <dbReference type="ARBA" id="ARBA00022917"/>
    </source>
</evidence>
<evidence type="ECO:0000256" key="2">
    <source>
        <dbReference type="ARBA" id="ARBA00022598"/>
    </source>
</evidence>
<dbReference type="SMART" id="SM00845">
    <property type="entry name" value="GatB_Yqey"/>
    <property type="match status" value="1"/>
</dbReference>
<keyword evidence="4" id="KW-0067">ATP-binding</keyword>
<sequence length="470" mass="52241">CGLEIHTQLNTRRKLFAPSSYSMAAPPNSTIAPFDLALPGTEPILNYQAVYLSLLAATALNCTINNRSTWDRKHYLYADQPAGYQITQHFAPLATNGQLVLPDGQSIRISELHIEQDTAKTTYMDSSHANSYIDFNRSNHPLIEIVTQPDFTTPEGPAAFVQYLQLLFRHLGVSTGELESGAMRVDVNVSVGNNPVRTELKNISTLAVMTAAIKAEWARQCEELDNGREISFETRGFDGTATFKLRDKDTQSDYRYMSDPELPPLLFTSNISEQIRAELPELPMQALDRLLNAADHQLREKDAHTLIAYPNLLTYYNKVHKEVAERLSSQSIVPSSPRICANWILNSLLGIITEHTDSGASEAQKYVTVEQMADLIVSVDIKEMTPTAGKKVLRNLVQNPGEQVSIKDLAKTLDVLGGDDHELELVCREAIASNPEKAEQVAKKPNLVNFFIGMVMKTTKGRISADKIKE</sequence>
<dbReference type="HAMAP" id="MF_00121">
    <property type="entry name" value="GatB"/>
    <property type="match status" value="1"/>
</dbReference>
<dbReference type="PROSITE" id="PS01234">
    <property type="entry name" value="GATB"/>
    <property type="match status" value="1"/>
</dbReference>
<dbReference type="AlphaFoldDB" id="A0A1E4TIC0"/>
<dbReference type="GO" id="GO:0070681">
    <property type="term" value="P:glutaminyl-tRNAGln biosynthesis via transamidation"/>
    <property type="evidence" value="ECO:0007669"/>
    <property type="project" value="EnsemblFungi"/>
</dbReference>
<dbReference type="Pfam" id="PF02637">
    <property type="entry name" value="GatB_Yqey"/>
    <property type="match status" value="1"/>
</dbReference>
<dbReference type="Proteomes" id="UP000095023">
    <property type="component" value="Unassembled WGS sequence"/>
</dbReference>
<dbReference type="GO" id="GO:0005524">
    <property type="term" value="F:ATP binding"/>
    <property type="evidence" value="ECO:0007669"/>
    <property type="project" value="UniProtKB-KW"/>
</dbReference>
<dbReference type="PANTHER" id="PTHR11659:SF0">
    <property type="entry name" value="GLUTAMYL-TRNA(GLN) AMIDOTRANSFERASE SUBUNIT B, MITOCHONDRIAL"/>
    <property type="match status" value="1"/>
</dbReference>
<dbReference type="PANTHER" id="PTHR11659">
    <property type="entry name" value="GLUTAMYL-TRNA GLN AMIDOTRANSFERASE SUBUNIT B MITOCHONDRIAL AND PROKARYOTIC PET112-RELATED"/>
    <property type="match status" value="1"/>
</dbReference>
<dbReference type="EMBL" id="KV453841">
    <property type="protein sequence ID" value="ODV91514.1"/>
    <property type="molecule type" value="Genomic_DNA"/>
</dbReference>
<dbReference type="Pfam" id="PF02934">
    <property type="entry name" value="GatB_N"/>
    <property type="match status" value="1"/>
</dbReference>
<proteinExistence type="inferred from homology"/>
<feature type="non-terminal residue" evidence="9">
    <location>
        <position position="1"/>
    </location>
</feature>
<dbReference type="InterPro" id="IPR003789">
    <property type="entry name" value="Asn/Gln_tRNA_amidoTrase-B-like"/>
</dbReference>
<evidence type="ECO:0000256" key="3">
    <source>
        <dbReference type="ARBA" id="ARBA00022741"/>
    </source>
</evidence>
<evidence type="ECO:0000256" key="6">
    <source>
        <dbReference type="ARBA" id="ARBA00023128"/>
    </source>
</evidence>
<dbReference type="InterPro" id="IPR017959">
    <property type="entry name" value="Asn/Gln-tRNA_amidoTrfase_suB/E"/>
</dbReference>
<evidence type="ECO:0000256" key="1">
    <source>
        <dbReference type="ARBA" id="ARBA00005306"/>
    </source>
</evidence>
<organism evidence="9 10">
    <name type="scientific">Tortispora caseinolytica NRRL Y-17796</name>
    <dbReference type="NCBI Taxonomy" id="767744"/>
    <lineage>
        <taxon>Eukaryota</taxon>
        <taxon>Fungi</taxon>
        <taxon>Dikarya</taxon>
        <taxon>Ascomycota</taxon>
        <taxon>Saccharomycotina</taxon>
        <taxon>Trigonopsidomycetes</taxon>
        <taxon>Trigonopsidales</taxon>
        <taxon>Trigonopsidaceae</taxon>
        <taxon>Tortispora</taxon>
    </lineage>
</organism>
<dbReference type="InterPro" id="IPR023168">
    <property type="entry name" value="GatB_Yqey_C_2"/>
</dbReference>
<dbReference type="InterPro" id="IPR018027">
    <property type="entry name" value="Asn/Gln_amidotransferase"/>
</dbReference>
<keyword evidence="6" id="KW-0496">Mitochondrion</keyword>
<protein>
    <recommendedName>
        <fullName evidence="8">Asn/Gln amidotransferase domain-containing protein</fullName>
    </recommendedName>
</protein>
<feature type="non-terminal residue" evidence="9">
    <location>
        <position position="470"/>
    </location>
</feature>
<dbReference type="NCBIfam" id="TIGR00133">
    <property type="entry name" value="gatB"/>
    <property type="match status" value="1"/>
</dbReference>
<evidence type="ECO:0000313" key="10">
    <source>
        <dbReference type="Proteomes" id="UP000095023"/>
    </source>
</evidence>
<dbReference type="NCBIfam" id="NF004012">
    <property type="entry name" value="PRK05477.1-2"/>
    <property type="match status" value="1"/>
</dbReference>
<evidence type="ECO:0000256" key="4">
    <source>
        <dbReference type="ARBA" id="ARBA00022840"/>
    </source>
</evidence>
<dbReference type="GO" id="GO:0005739">
    <property type="term" value="C:mitochondrion"/>
    <property type="evidence" value="ECO:0007669"/>
    <property type="project" value="EnsemblFungi"/>
</dbReference>
<dbReference type="SUPFAM" id="SSF89095">
    <property type="entry name" value="GatB/YqeY motif"/>
    <property type="match status" value="1"/>
</dbReference>
<dbReference type="GO" id="GO:0030956">
    <property type="term" value="C:glutamyl-tRNA(Gln) amidotransferase complex"/>
    <property type="evidence" value="ECO:0007669"/>
    <property type="project" value="EnsemblFungi"/>
</dbReference>
<keyword evidence="10" id="KW-1185">Reference proteome</keyword>
<accession>A0A1E4TIC0</accession>
<dbReference type="SUPFAM" id="SSF55931">
    <property type="entry name" value="Glutamine synthetase/guanido kinase"/>
    <property type="match status" value="1"/>
</dbReference>
<evidence type="ECO:0000313" key="9">
    <source>
        <dbReference type="EMBL" id="ODV91514.1"/>
    </source>
</evidence>
<dbReference type="Gene3D" id="1.10.10.410">
    <property type="match status" value="1"/>
</dbReference>
<keyword evidence="5" id="KW-0648">Protein biosynthesis</keyword>
<comment type="similarity">
    <text evidence="1">Belongs to the GatB/GatE family. GatB subfamily.</text>
</comment>
<dbReference type="InterPro" id="IPR004413">
    <property type="entry name" value="GatB"/>
</dbReference>
<dbReference type="OrthoDB" id="1722066at2759"/>
<keyword evidence="3" id="KW-0547">Nucleotide-binding</keyword>
<dbReference type="InterPro" id="IPR017958">
    <property type="entry name" value="Gln-tRNA_amidoTrfase_suB_CS"/>
</dbReference>
<evidence type="ECO:0000259" key="8">
    <source>
        <dbReference type="SMART" id="SM00845"/>
    </source>
</evidence>
<reference evidence="10" key="1">
    <citation type="submission" date="2016-02" db="EMBL/GenBank/DDBJ databases">
        <title>Comparative genomics of biotechnologically important yeasts.</title>
        <authorList>
            <consortium name="DOE Joint Genome Institute"/>
            <person name="Riley R."/>
            <person name="Haridas S."/>
            <person name="Wolfe K.H."/>
            <person name="Lopes M.R."/>
            <person name="Hittinger C.T."/>
            <person name="Goker M."/>
            <person name="Salamov A."/>
            <person name="Wisecaver J."/>
            <person name="Long T.M."/>
            <person name="Aerts A.L."/>
            <person name="Barry K."/>
            <person name="Choi C."/>
            <person name="Clum A."/>
            <person name="Coughlan A.Y."/>
            <person name="Deshpande S."/>
            <person name="Douglass A.P."/>
            <person name="Hanson S.J."/>
            <person name="Klenk H.-P."/>
            <person name="Labutti K."/>
            <person name="Lapidus A."/>
            <person name="Lindquist E."/>
            <person name="Lipzen A."/>
            <person name="Meier-Kolthoff J.P."/>
            <person name="Ohm R.A."/>
            <person name="Otillar R.P."/>
            <person name="Pangilinan J."/>
            <person name="Peng Y."/>
            <person name="Rokas A."/>
            <person name="Rosa C.A."/>
            <person name="Scheuner C."/>
            <person name="Sibirny A.A."/>
            <person name="Slot J.C."/>
            <person name="Stielow J.B."/>
            <person name="Sun H."/>
            <person name="Kurtzman C.P."/>
            <person name="Blackwell M."/>
            <person name="Jeffries T.W."/>
            <person name="Grigoriev I.V."/>
        </authorList>
    </citation>
    <scope>NUCLEOTIDE SEQUENCE [LARGE SCALE GENOMIC DNA]</scope>
    <source>
        <strain evidence="10">NRRL Y-17796</strain>
    </source>
</reference>
<gene>
    <name evidence="9" type="ORF">CANCADRAFT_14594</name>
</gene>
<dbReference type="InterPro" id="IPR014746">
    <property type="entry name" value="Gln_synth/guanido_kin_cat_dom"/>
</dbReference>
<evidence type="ECO:0000256" key="7">
    <source>
        <dbReference type="ARBA" id="ARBA00047913"/>
    </source>
</evidence>
<name>A0A1E4TIC0_9ASCO</name>
<dbReference type="GO" id="GO:0032543">
    <property type="term" value="P:mitochondrial translation"/>
    <property type="evidence" value="ECO:0007669"/>
    <property type="project" value="EnsemblFungi"/>
</dbReference>
<feature type="domain" description="Asn/Gln amidotransferase" evidence="8">
    <location>
        <begin position="314"/>
        <end position="470"/>
    </location>
</feature>
<comment type="catalytic activity">
    <reaction evidence="7">
        <text>L-glutamyl-tRNA(Gln) + L-glutamine + ATP + H2O = L-glutaminyl-tRNA(Gln) + L-glutamate + ADP + phosphate + H(+)</text>
        <dbReference type="Rhea" id="RHEA:17521"/>
        <dbReference type="Rhea" id="RHEA-COMP:9681"/>
        <dbReference type="Rhea" id="RHEA-COMP:9684"/>
        <dbReference type="ChEBI" id="CHEBI:15377"/>
        <dbReference type="ChEBI" id="CHEBI:15378"/>
        <dbReference type="ChEBI" id="CHEBI:29985"/>
        <dbReference type="ChEBI" id="CHEBI:30616"/>
        <dbReference type="ChEBI" id="CHEBI:43474"/>
        <dbReference type="ChEBI" id="CHEBI:58359"/>
        <dbReference type="ChEBI" id="CHEBI:78520"/>
        <dbReference type="ChEBI" id="CHEBI:78521"/>
        <dbReference type="ChEBI" id="CHEBI:456216"/>
    </reaction>
</comment>
<dbReference type="InterPro" id="IPR006075">
    <property type="entry name" value="Asn/Gln-tRNA_Trfase_suB/E_cat"/>
</dbReference>
<dbReference type="GO" id="GO:0050567">
    <property type="term" value="F:glutaminyl-tRNA synthase (glutamine-hydrolyzing) activity"/>
    <property type="evidence" value="ECO:0007669"/>
    <property type="project" value="EnsemblFungi"/>
</dbReference>